<dbReference type="PANTHER" id="PTHR37461:SF1">
    <property type="entry name" value="ANTI-SIGMA-K FACTOR RSKA"/>
    <property type="match status" value="1"/>
</dbReference>
<evidence type="ECO:0000313" key="12">
    <source>
        <dbReference type="EMBL" id="SMD32869.1"/>
    </source>
</evidence>
<feature type="compositionally biased region" description="Polar residues" evidence="9">
    <location>
        <begin position="252"/>
        <end position="262"/>
    </location>
</feature>
<dbReference type="AlphaFoldDB" id="A0A1W2G860"/>
<evidence type="ECO:0000256" key="10">
    <source>
        <dbReference type="SAM" id="Phobius"/>
    </source>
</evidence>
<dbReference type="InterPro" id="IPR051474">
    <property type="entry name" value="Anti-sigma-K/W_factor"/>
</dbReference>
<feature type="domain" description="Anti-sigma K factor RskA C-terminal" evidence="11">
    <location>
        <begin position="99"/>
        <end position="252"/>
    </location>
</feature>
<dbReference type="OrthoDB" id="1420916at2"/>
<comment type="subcellular location">
    <subcellularLocation>
        <location evidence="2">Cell membrane</location>
    </subcellularLocation>
    <subcellularLocation>
        <location evidence="1">Membrane</location>
        <topology evidence="1">Single-pass membrane protein</topology>
    </subcellularLocation>
</comment>
<sequence>MNIEEYISSGILELYALGELSESEKAEVEQMCASHEEIKAELDLIESTMGALANRLAIDPQPELKDKIKNQLDLKNSETKEVKMPDEKQSFSYAIAASVSIAVLASSLAFYFYSQWQSAEGQLAVMIAQNQEVADNYQFVNQRLKSLETDVEILGNPDFARVAMNGTENSPESLATVYWNSNTQDVYLKIQNLKDLTQDQQYQLWAIVDGVPVDMGVFDNESDLLKMKSVASAAAFAVTVEPRGGSKDPSLETMQVVGSTEV</sequence>
<feature type="region of interest" description="Disordered" evidence="9">
    <location>
        <begin position="242"/>
        <end position="262"/>
    </location>
</feature>
<dbReference type="GO" id="GO:0006417">
    <property type="term" value="P:regulation of translation"/>
    <property type="evidence" value="ECO:0007669"/>
    <property type="project" value="TreeGrafter"/>
</dbReference>
<accession>A0A1W2G860</accession>
<dbReference type="GO" id="GO:0005886">
    <property type="term" value="C:plasma membrane"/>
    <property type="evidence" value="ECO:0007669"/>
    <property type="project" value="UniProtKB-SubCell"/>
</dbReference>
<reference evidence="12 13" key="1">
    <citation type="submission" date="2017-04" db="EMBL/GenBank/DDBJ databases">
        <authorList>
            <person name="Afonso C.L."/>
            <person name="Miller P.J."/>
            <person name="Scott M.A."/>
            <person name="Spackman E."/>
            <person name="Goraichik I."/>
            <person name="Dimitrov K.M."/>
            <person name="Suarez D.L."/>
            <person name="Swayne D.E."/>
        </authorList>
    </citation>
    <scope>NUCLEOTIDE SEQUENCE [LARGE SCALE GENOMIC DNA]</scope>
    <source>
        <strain evidence="12 13">DSM 26133</strain>
    </source>
</reference>
<protein>
    <recommendedName>
        <fullName evidence="8">Regulator of SigK</fullName>
    </recommendedName>
    <alternativeName>
        <fullName evidence="7">Sigma-K anti-sigma factor RskA</fullName>
    </alternativeName>
</protein>
<feature type="transmembrane region" description="Helical" evidence="10">
    <location>
        <begin position="91"/>
        <end position="113"/>
    </location>
</feature>
<proteinExistence type="predicted"/>
<evidence type="ECO:0000256" key="1">
    <source>
        <dbReference type="ARBA" id="ARBA00004167"/>
    </source>
</evidence>
<dbReference type="RefSeq" id="WP_084371507.1">
    <property type="nucleotide sequence ID" value="NZ_FWYF01000001.1"/>
</dbReference>
<keyword evidence="6 10" id="KW-0472">Membrane</keyword>
<gene>
    <name evidence="12" type="ORF">SAMN04488029_1229</name>
</gene>
<keyword evidence="13" id="KW-1185">Reference proteome</keyword>
<evidence type="ECO:0000256" key="9">
    <source>
        <dbReference type="SAM" id="MobiDB-lite"/>
    </source>
</evidence>
<name>A0A1W2G860_REIFA</name>
<dbReference type="EMBL" id="FWYF01000001">
    <property type="protein sequence ID" value="SMD32869.1"/>
    <property type="molecule type" value="Genomic_DNA"/>
</dbReference>
<dbReference type="Pfam" id="PF10099">
    <property type="entry name" value="RskA_C"/>
    <property type="match status" value="1"/>
</dbReference>
<evidence type="ECO:0000256" key="8">
    <source>
        <dbReference type="ARBA" id="ARBA00030803"/>
    </source>
</evidence>
<keyword evidence="3" id="KW-1003">Cell membrane</keyword>
<dbReference type="STRING" id="692418.SAMN04488029_1229"/>
<organism evidence="12 13">
    <name type="scientific">Reichenbachiella faecimaris</name>
    <dbReference type="NCBI Taxonomy" id="692418"/>
    <lineage>
        <taxon>Bacteria</taxon>
        <taxon>Pseudomonadati</taxon>
        <taxon>Bacteroidota</taxon>
        <taxon>Cytophagia</taxon>
        <taxon>Cytophagales</taxon>
        <taxon>Reichenbachiellaceae</taxon>
        <taxon>Reichenbachiella</taxon>
    </lineage>
</organism>
<dbReference type="Proteomes" id="UP000192472">
    <property type="component" value="Unassembled WGS sequence"/>
</dbReference>
<dbReference type="GO" id="GO:0016989">
    <property type="term" value="F:sigma factor antagonist activity"/>
    <property type="evidence" value="ECO:0007669"/>
    <property type="project" value="TreeGrafter"/>
</dbReference>
<evidence type="ECO:0000259" key="11">
    <source>
        <dbReference type="Pfam" id="PF10099"/>
    </source>
</evidence>
<dbReference type="PANTHER" id="PTHR37461">
    <property type="entry name" value="ANTI-SIGMA-K FACTOR RSKA"/>
    <property type="match status" value="1"/>
</dbReference>
<dbReference type="Gene3D" id="1.10.10.1320">
    <property type="entry name" value="Anti-sigma factor, zinc-finger domain"/>
    <property type="match status" value="1"/>
</dbReference>
<keyword evidence="4 10" id="KW-0812">Transmembrane</keyword>
<keyword evidence="5 10" id="KW-1133">Transmembrane helix</keyword>
<evidence type="ECO:0000256" key="4">
    <source>
        <dbReference type="ARBA" id="ARBA00022692"/>
    </source>
</evidence>
<evidence type="ECO:0000313" key="13">
    <source>
        <dbReference type="Proteomes" id="UP000192472"/>
    </source>
</evidence>
<evidence type="ECO:0000256" key="7">
    <source>
        <dbReference type="ARBA" id="ARBA00029829"/>
    </source>
</evidence>
<evidence type="ECO:0000256" key="5">
    <source>
        <dbReference type="ARBA" id="ARBA00022989"/>
    </source>
</evidence>
<evidence type="ECO:0000256" key="3">
    <source>
        <dbReference type="ARBA" id="ARBA00022475"/>
    </source>
</evidence>
<evidence type="ECO:0000256" key="2">
    <source>
        <dbReference type="ARBA" id="ARBA00004236"/>
    </source>
</evidence>
<dbReference type="InterPro" id="IPR018764">
    <property type="entry name" value="RskA_C"/>
</dbReference>
<evidence type="ECO:0000256" key="6">
    <source>
        <dbReference type="ARBA" id="ARBA00023136"/>
    </source>
</evidence>
<dbReference type="InterPro" id="IPR041916">
    <property type="entry name" value="Anti_sigma_zinc_sf"/>
</dbReference>